<evidence type="ECO:0000256" key="1">
    <source>
        <dbReference type="SAM" id="SignalP"/>
    </source>
</evidence>
<gene>
    <name evidence="2" type="ORF">JK358_28530</name>
</gene>
<comment type="caution">
    <text evidence="2">The sequence shown here is derived from an EMBL/GenBank/DDBJ whole genome shotgun (WGS) entry which is preliminary data.</text>
</comment>
<dbReference type="SUPFAM" id="SSF53474">
    <property type="entry name" value="alpha/beta-Hydrolases"/>
    <property type="match status" value="1"/>
</dbReference>
<feature type="signal peptide" evidence="1">
    <location>
        <begin position="1"/>
        <end position="32"/>
    </location>
</feature>
<reference evidence="2 3" key="1">
    <citation type="submission" date="2021-01" db="EMBL/GenBank/DDBJ databases">
        <title>WGS of actinomycetes isolated from Thailand.</title>
        <authorList>
            <person name="Thawai C."/>
        </authorList>
    </citation>
    <scope>NUCLEOTIDE SEQUENCE [LARGE SCALE GENOMIC DNA]</scope>
    <source>
        <strain evidence="2 3">LPG 2</strain>
    </source>
</reference>
<dbReference type="InterPro" id="IPR000801">
    <property type="entry name" value="Esterase-like"/>
</dbReference>
<dbReference type="PANTHER" id="PTHR48098:SF1">
    <property type="entry name" value="DIACYLGLYCEROL ACYLTRANSFERASE_MYCOLYLTRANSFERASE AG85A"/>
    <property type="match status" value="1"/>
</dbReference>
<accession>A0ABS1ME68</accession>
<dbReference type="EMBL" id="JAERRJ010000011">
    <property type="protein sequence ID" value="MBL1078360.1"/>
    <property type="molecule type" value="Genomic_DNA"/>
</dbReference>
<feature type="chain" id="PRO_5046426422" evidence="1">
    <location>
        <begin position="33"/>
        <end position="337"/>
    </location>
</feature>
<protein>
    <submittedName>
        <fullName evidence="2">Esterase family protein</fullName>
    </submittedName>
</protein>
<sequence length="337" mass="36223">MKRSVLARASRSLAVALAAAVSLTALCGAATADPAKAPSVTSVVKDGRTWHLKVYSAAMDKEITVDVQRPVDESKPAPNLYLLSGLDAGLGTANWKAETSVVDFLAAKQVNVIQPIGGRATYYADWEKPDPKIGVAKWETFFTQELPPLLDETLNSTGLNALSGVSTSGTSVLRLAEAKPGLWKSVAAYSGCAQIADPLGRLALKLSVEVWGGGNVDNMYGPADSPSWAEHDPVINAEKLRGTQIYLSSSTGVPVKDDYDYYQTVNPGVQGNVDLTVGMVIEAATNTCTHNLKNKLDSINIPATYGFFPYGTHRWKYWDETFRDSWPILANGMEIPA</sequence>
<dbReference type="RefSeq" id="WP_201953526.1">
    <property type="nucleotide sequence ID" value="NZ_JAERRJ010000011.1"/>
</dbReference>
<dbReference type="Proteomes" id="UP000602198">
    <property type="component" value="Unassembled WGS sequence"/>
</dbReference>
<organism evidence="2 3">
    <name type="scientific">Nocardia acididurans</name>
    <dbReference type="NCBI Taxonomy" id="2802282"/>
    <lineage>
        <taxon>Bacteria</taxon>
        <taxon>Bacillati</taxon>
        <taxon>Actinomycetota</taxon>
        <taxon>Actinomycetes</taxon>
        <taxon>Mycobacteriales</taxon>
        <taxon>Nocardiaceae</taxon>
        <taxon>Nocardia</taxon>
    </lineage>
</organism>
<keyword evidence="1" id="KW-0732">Signal</keyword>
<evidence type="ECO:0000313" key="2">
    <source>
        <dbReference type="EMBL" id="MBL1078360.1"/>
    </source>
</evidence>
<dbReference type="Gene3D" id="3.40.50.1820">
    <property type="entry name" value="alpha/beta hydrolase"/>
    <property type="match status" value="1"/>
</dbReference>
<proteinExistence type="predicted"/>
<keyword evidence="3" id="KW-1185">Reference proteome</keyword>
<name>A0ABS1ME68_9NOCA</name>
<dbReference type="Pfam" id="PF00756">
    <property type="entry name" value="Esterase"/>
    <property type="match status" value="1"/>
</dbReference>
<dbReference type="PANTHER" id="PTHR48098">
    <property type="entry name" value="ENTEROCHELIN ESTERASE-RELATED"/>
    <property type="match status" value="1"/>
</dbReference>
<dbReference type="InterPro" id="IPR029058">
    <property type="entry name" value="AB_hydrolase_fold"/>
</dbReference>
<dbReference type="InterPro" id="IPR050583">
    <property type="entry name" value="Mycobacterial_A85_antigen"/>
</dbReference>
<evidence type="ECO:0000313" key="3">
    <source>
        <dbReference type="Proteomes" id="UP000602198"/>
    </source>
</evidence>